<comment type="caution">
    <text evidence="3">The sequence shown here is derived from an EMBL/GenBank/DDBJ whole genome shotgun (WGS) entry which is preliminary data.</text>
</comment>
<reference evidence="3" key="1">
    <citation type="journal article" date="2019" name="bioRxiv">
        <title>The Genome of the Zebra Mussel, Dreissena polymorpha: A Resource for Invasive Species Research.</title>
        <authorList>
            <person name="McCartney M.A."/>
            <person name="Auch B."/>
            <person name="Kono T."/>
            <person name="Mallez S."/>
            <person name="Zhang Y."/>
            <person name="Obille A."/>
            <person name="Becker A."/>
            <person name="Abrahante J.E."/>
            <person name="Garbe J."/>
            <person name="Badalamenti J.P."/>
            <person name="Herman A."/>
            <person name="Mangelson H."/>
            <person name="Liachko I."/>
            <person name="Sullivan S."/>
            <person name="Sone E.D."/>
            <person name="Koren S."/>
            <person name="Silverstein K.A.T."/>
            <person name="Beckman K.B."/>
            <person name="Gohl D.M."/>
        </authorList>
    </citation>
    <scope>NUCLEOTIDE SEQUENCE</scope>
    <source>
        <strain evidence="3">Duluth1</strain>
        <tissue evidence="3">Whole animal</tissue>
    </source>
</reference>
<organism evidence="3 4">
    <name type="scientific">Dreissena polymorpha</name>
    <name type="common">Zebra mussel</name>
    <name type="synonym">Mytilus polymorpha</name>
    <dbReference type="NCBI Taxonomy" id="45954"/>
    <lineage>
        <taxon>Eukaryota</taxon>
        <taxon>Metazoa</taxon>
        <taxon>Spiralia</taxon>
        <taxon>Lophotrochozoa</taxon>
        <taxon>Mollusca</taxon>
        <taxon>Bivalvia</taxon>
        <taxon>Autobranchia</taxon>
        <taxon>Heteroconchia</taxon>
        <taxon>Euheterodonta</taxon>
        <taxon>Imparidentia</taxon>
        <taxon>Neoheterodontei</taxon>
        <taxon>Myida</taxon>
        <taxon>Dreissenoidea</taxon>
        <taxon>Dreissenidae</taxon>
        <taxon>Dreissena</taxon>
    </lineage>
</organism>
<reference evidence="3" key="2">
    <citation type="submission" date="2020-11" db="EMBL/GenBank/DDBJ databases">
        <authorList>
            <person name="McCartney M.A."/>
            <person name="Auch B."/>
            <person name="Kono T."/>
            <person name="Mallez S."/>
            <person name="Becker A."/>
            <person name="Gohl D.M."/>
            <person name="Silverstein K.A.T."/>
            <person name="Koren S."/>
            <person name="Bechman K.B."/>
            <person name="Herman A."/>
            <person name="Abrahante J.E."/>
            <person name="Garbe J."/>
        </authorList>
    </citation>
    <scope>NUCLEOTIDE SEQUENCE</scope>
    <source>
        <strain evidence="3">Duluth1</strain>
        <tissue evidence="3">Whole animal</tissue>
    </source>
</reference>
<dbReference type="Gene3D" id="3.40.50.720">
    <property type="entry name" value="NAD(P)-binding Rossmann-like Domain"/>
    <property type="match status" value="1"/>
</dbReference>
<dbReference type="AlphaFoldDB" id="A0A9D4FA59"/>
<dbReference type="InterPro" id="IPR002347">
    <property type="entry name" value="SDR_fam"/>
</dbReference>
<dbReference type="PROSITE" id="PS51257">
    <property type="entry name" value="PROKAR_LIPOPROTEIN"/>
    <property type="match status" value="1"/>
</dbReference>
<name>A0A9D4FA59_DREPO</name>
<gene>
    <name evidence="3" type="ORF">DPMN_148067</name>
</gene>
<comment type="similarity">
    <text evidence="2">Belongs to the short-chain dehydrogenases/reductases (SDR) family.</text>
</comment>
<dbReference type="PANTHER" id="PTHR43157:SF31">
    <property type="entry name" value="PHOSPHATIDYLINOSITOL-GLYCAN BIOSYNTHESIS CLASS F PROTEIN"/>
    <property type="match status" value="1"/>
</dbReference>
<keyword evidence="1" id="KW-0560">Oxidoreductase</keyword>
<accession>A0A9D4FA59</accession>
<dbReference type="SUPFAM" id="SSF51735">
    <property type="entry name" value="NAD(P)-binding Rossmann-fold domains"/>
    <property type="match status" value="1"/>
</dbReference>
<dbReference type="PANTHER" id="PTHR43157">
    <property type="entry name" value="PHOSPHATIDYLINOSITOL-GLYCAN BIOSYNTHESIS CLASS F PROTEIN-RELATED"/>
    <property type="match status" value="1"/>
</dbReference>
<dbReference type="InterPro" id="IPR036291">
    <property type="entry name" value="NAD(P)-bd_dom_sf"/>
</dbReference>
<dbReference type="PRINTS" id="PR00081">
    <property type="entry name" value="GDHRDH"/>
</dbReference>
<evidence type="ECO:0000313" key="4">
    <source>
        <dbReference type="Proteomes" id="UP000828390"/>
    </source>
</evidence>
<dbReference type="Proteomes" id="UP000828390">
    <property type="component" value="Unassembled WGS sequence"/>
</dbReference>
<evidence type="ECO:0000313" key="3">
    <source>
        <dbReference type="EMBL" id="KAH3794532.1"/>
    </source>
</evidence>
<keyword evidence="4" id="KW-1185">Reference proteome</keyword>
<dbReference type="GO" id="GO:0016491">
    <property type="term" value="F:oxidoreductase activity"/>
    <property type="evidence" value="ECO:0007669"/>
    <property type="project" value="UniProtKB-KW"/>
</dbReference>
<proteinExistence type="inferred from homology"/>
<evidence type="ECO:0000256" key="2">
    <source>
        <dbReference type="RuleBase" id="RU000363"/>
    </source>
</evidence>
<evidence type="ECO:0000256" key="1">
    <source>
        <dbReference type="ARBA" id="ARBA00023002"/>
    </source>
</evidence>
<evidence type="ECO:0008006" key="5">
    <source>
        <dbReference type="Google" id="ProtNLM"/>
    </source>
</evidence>
<dbReference type="EMBL" id="JAIWYP010000007">
    <property type="protein sequence ID" value="KAH3794532.1"/>
    <property type="molecule type" value="Genomic_DNA"/>
</dbReference>
<dbReference type="Pfam" id="PF00106">
    <property type="entry name" value="adh_short"/>
    <property type="match status" value="1"/>
</dbReference>
<protein>
    <recommendedName>
        <fullName evidence="5">Retinol dehydrogenase 12</fullName>
    </recommendedName>
</protein>
<sequence>MDQFQKYSVDVNDFLYTHRVSVAVTITTACALFALRRYLQGGVCRSTVKLHNRTVLITGANTGIGRETARDLAIRGARVILACRDMKRAQEAADDIKRSTGNLNVVVYKLDLASLESVRDCVKEVLQNEDRLDILINNAGVVMMIYCKTKDGFEMQLGTNHLGHFLFTNLLLDLVKKSAPSRIINVSSRAHMNGRINLEDLNGEQTYRPFYAYAQSKLANILFTRELDRRLKGTGVTVVSLHPGGVVSDLGMNISRELPIYFRLPVLILYHGLIRHLMKTTTAGAQTTLHCALAPEVEQQSGKYFSDCAVLEPTALAQDDAMASKLWSVSEKMYIDCFETSVP</sequence>
<dbReference type="PRINTS" id="PR00080">
    <property type="entry name" value="SDRFAMILY"/>
</dbReference>